<gene>
    <name evidence="1" type="ORF">VN97_g7563</name>
</gene>
<dbReference type="AlphaFoldDB" id="A0AAI9TED2"/>
<dbReference type="Proteomes" id="UP001227192">
    <property type="component" value="Unassembled WGS sequence"/>
</dbReference>
<protein>
    <submittedName>
        <fullName evidence="1">Uncharacterized protein</fullName>
    </submittedName>
</protein>
<dbReference type="EMBL" id="LACB01000246">
    <property type="protein sequence ID" value="KAJ9485785.1"/>
    <property type="molecule type" value="Genomic_DNA"/>
</dbReference>
<evidence type="ECO:0000313" key="2">
    <source>
        <dbReference type="Proteomes" id="UP001227192"/>
    </source>
</evidence>
<evidence type="ECO:0000313" key="1">
    <source>
        <dbReference type="EMBL" id="KAJ9485785.1"/>
    </source>
</evidence>
<proteinExistence type="predicted"/>
<comment type="caution">
    <text evidence="1">The sequence shown here is derived from an EMBL/GenBank/DDBJ whole genome shotgun (WGS) entry which is preliminary data.</text>
</comment>
<name>A0AAI9TED2_PENTH</name>
<reference evidence="1" key="2">
    <citation type="journal article" date="2016" name="Fungal Biol.">
        <title>Ochratoxin A production by Penicillium thymicola.</title>
        <authorList>
            <person name="Nguyen H.D.T."/>
            <person name="McMullin D.R."/>
            <person name="Ponomareva E."/>
            <person name="Riley R."/>
            <person name="Pomraning K.R."/>
            <person name="Baker S.E."/>
            <person name="Seifert K.A."/>
        </authorList>
    </citation>
    <scope>NUCLEOTIDE SEQUENCE</scope>
    <source>
        <strain evidence="1">DAOM 180753</strain>
    </source>
</reference>
<reference evidence="1" key="1">
    <citation type="submission" date="2015-06" db="EMBL/GenBank/DDBJ databases">
        <authorList>
            <person name="Nguyen H."/>
        </authorList>
    </citation>
    <scope>NUCLEOTIDE SEQUENCE</scope>
    <source>
        <strain evidence="1">DAOM 180753</strain>
    </source>
</reference>
<accession>A0AAI9TED2</accession>
<keyword evidence="2" id="KW-1185">Reference proteome</keyword>
<sequence>MSRSDTAVRVVLELFVRLNFTYFVEKESDLRTSTSSIESSFLLLCDWSGTFILLHPPRAYPSIALLIRNSSFFPLSPPHQKQNSSPSFPPLYPHQITSTRVERTGLLGSSGNWEQTRPTCPSYLPKSTPRFLSCFAP</sequence>
<organism evidence="1 2">
    <name type="scientific">Penicillium thymicola</name>
    <dbReference type="NCBI Taxonomy" id="293382"/>
    <lineage>
        <taxon>Eukaryota</taxon>
        <taxon>Fungi</taxon>
        <taxon>Dikarya</taxon>
        <taxon>Ascomycota</taxon>
        <taxon>Pezizomycotina</taxon>
        <taxon>Eurotiomycetes</taxon>
        <taxon>Eurotiomycetidae</taxon>
        <taxon>Eurotiales</taxon>
        <taxon>Aspergillaceae</taxon>
        <taxon>Penicillium</taxon>
    </lineage>
</organism>